<keyword evidence="2" id="KW-0808">Transferase</keyword>
<dbReference type="CDD" id="cd01918">
    <property type="entry name" value="HprK_C"/>
    <property type="match status" value="1"/>
</dbReference>
<organism evidence="2 3">
    <name type="scientific">Parasedimentitalea denitrificans</name>
    <dbReference type="NCBI Taxonomy" id="2211118"/>
    <lineage>
        <taxon>Bacteria</taxon>
        <taxon>Pseudomonadati</taxon>
        <taxon>Pseudomonadota</taxon>
        <taxon>Alphaproteobacteria</taxon>
        <taxon>Rhodobacterales</taxon>
        <taxon>Paracoccaceae</taxon>
        <taxon>Parasedimentitalea</taxon>
    </lineage>
</organism>
<gene>
    <name evidence="2" type="ORF">DL239_15990</name>
</gene>
<evidence type="ECO:0000259" key="1">
    <source>
        <dbReference type="Pfam" id="PF07475"/>
    </source>
</evidence>
<dbReference type="Gene3D" id="3.40.50.300">
    <property type="entry name" value="P-loop containing nucleotide triphosphate hydrolases"/>
    <property type="match status" value="1"/>
</dbReference>
<reference evidence="2 3" key="1">
    <citation type="submission" date="2018-05" db="EMBL/GenBank/DDBJ databases">
        <authorList>
            <person name="Zhang Y.-J."/>
        </authorList>
    </citation>
    <scope>NUCLEOTIDE SEQUENCE [LARGE SCALE GENOMIC DNA]</scope>
    <source>
        <strain evidence="2 3">CY04</strain>
    </source>
</reference>
<dbReference type="Proteomes" id="UP001429564">
    <property type="component" value="Unassembled WGS sequence"/>
</dbReference>
<name>A0ABX0WC88_9RHOB</name>
<dbReference type="RefSeq" id="WP_167685099.1">
    <property type="nucleotide sequence ID" value="NZ_QHLQ01000018.1"/>
</dbReference>
<proteinExistence type="predicted"/>
<dbReference type="InterPro" id="IPR027417">
    <property type="entry name" value="P-loop_NTPase"/>
</dbReference>
<dbReference type="GO" id="GO:0016301">
    <property type="term" value="F:kinase activity"/>
    <property type="evidence" value="ECO:0007669"/>
    <property type="project" value="UniProtKB-KW"/>
</dbReference>
<feature type="domain" description="HPr kinase/phosphorylase C-terminal" evidence="1">
    <location>
        <begin position="9"/>
        <end position="86"/>
    </location>
</feature>
<dbReference type="SUPFAM" id="SSF53795">
    <property type="entry name" value="PEP carboxykinase-like"/>
    <property type="match status" value="1"/>
</dbReference>
<evidence type="ECO:0000313" key="3">
    <source>
        <dbReference type="Proteomes" id="UP001429564"/>
    </source>
</evidence>
<evidence type="ECO:0000313" key="2">
    <source>
        <dbReference type="EMBL" id="NIZ62473.1"/>
    </source>
</evidence>
<keyword evidence="3" id="KW-1185">Reference proteome</keyword>
<accession>A0ABX0WC88</accession>
<comment type="caution">
    <text evidence="2">The sequence shown here is derived from an EMBL/GenBank/DDBJ whole genome shotgun (WGS) entry which is preliminary data.</text>
</comment>
<dbReference type="EMBL" id="QHLQ01000018">
    <property type="protein sequence ID" value="NIZ62473.1"/>
    <property type="molecule type" value="Genomic_DNA"/>
</dbReference>
<keyword evidence="2" id="KW-0418">Kinase</keyword>
<dbReference type="InterPro" id="IPR011104">
    <property type="entry name" value="Hpr_kin/Pase_C"/>
</dbReference>
<dbReference type="Pfam" id="PF07475">
    <property type="entry name" value="Hpr_kinase_C"/>
    <property type="match status" value="1"/>
</dbReference>
<sequence length="149" mass="15516">MGGTGDLCLHASCVSLDGNGLLIRGGSGSGKSTLALSLMALGAKLVADDRVLLTLEQGDLIARAPDSIAGLIEARGLGILSADRCFQTVVDTVIDMDTPETDRLPPIRTVMLLGQSVTLLHRPSTAHLAPALLQYLKRGRQDPDSDGAT</sequence>
<protein>
    <submittedName>
        <fullName evidence="2">Serine kinase</fullName>
    </submittedName>
</protein>